<feature type="region of interest" description="Disordered" evidence="1">
    <location>
        <begin position="568"/>
        <end position="650"/>
    </location>
</feature>
<feature type="region of interest" description="Disordered" evidence="1">
    <location>
        <begin position="217"/>
        <end position="238"/>
    </location>
</feature>
<dbReference type="AlphaFoldDB" id="A0A6A5SNM8"/>
<feature type="compositionally biased region" description="Basic and acidic residues" evidence="1">
    <location>
        <begin position="389"/>
        <end position="409"/>
    </location>
</feature>
<dbReference type="OrthoDB" id="3440338at2759"/>
<accession>A0A6A5SNM8</accession>
<evidence type="ECO:0000313" key="3">
    <source>
        <dbReference type="Proteomes" id="UP000800038"/>
    </source>
</evidence>
<protein>
    <submittedName>
        <fullName evidence="2">Uncharacterized protein</fullName>
    </submittedName>
</protein>
<reference evidence="2" key="1">
    <citation type="journal article" date="2020" name="Stud. Mycol.">
        <title>101 Dothideomycetes genomes: a test case for predicting lifestyles and emergence of pathogens.</title>
        <authorList>
            <person name="Haridas S."/>
            <person name="Albert R."/>
            <person name="Binder M."/>
            <person name="Bloem J."/>
            <person name="Labutti K."/>
            <person name="Salamov A."/>
            <person name="Andreopoulos B."/>
            <person name="Baker S."/>
            <person name="Barry K."/>
            <person name="Bills G."/>
            <person name="Bluhm B."/>
            <person name="Cannon C."/>
            <person name="Castanera R."/>
            <person name="Culley D."/>
            <person name="Daum C."/>
            <person name="Ezra D."/>
            <person name="Gonzalez J."/>
            <person name="Henrissat B."/>
            <person name="Kuo A."/>
            <person name="Liang C."/>
            <person name="Lipzen A."/>
            <person name="Lutzoni F."/>
            <person name="Magnuson J."/>
            <person name="Mondo S."/>
            <person name="Nolan M."/>
            <person name="Ohm R."/>
            <person name="Pangilinan J."/>
            <person name="Park H.-J."/>
            <person name="Ramirez L."/>
            <person name="Alfaro M."/>
            <person name="Sun H."/>
            <person name="Tritt A."/>
            <person name="Yoshinaga Y."/>
            <person name="Zwiers L.-H."/>
            <person name="Turgeon B."/>
            <person name="Goodwin S."/>
            <person name="Spatafora J."/>
            <person name="Crous P."/>
            <person name="Grigoriev I."/>
        </authorList>
    </citation>
    <scope>NUCLEOTIDE SEQUENCE</scope>
    <source>
        <strain evidence="2">CBS 161.51</strain>
    </source>
</reference>
<feature type="compositionally biased region" description="Low complexity" evidence="1">
    <location>
        <begin position="319"/>
        <end position="329"/>
    </location>
</feature>
<name>A0A6A5SNM8_9PLEO</name>
<feature type="region of interest" description="Disordered" evidence="1">
    <location>
        <begin position="317"/>
        <end position="545"/>
    </location>
</feature>
<keyword evidence="3" id="KW-1185">Reference proteome</keyword>
<feature type="compositionally biased region" description="Low complexity" evidence="1">
    <location>
        <begin position="501"/>
        <end position="513"/>
    </location>
</feature>
<evidence type="ECO:0000256" key="1">
    <source>
        <dbReference type="SAM" id="MobiDB-lite"/>
    </source>
</evidence>
<feature type="compositionally biased region" description="Basic and acidic residues" evidence="1">
    <location>
        <begin position="618"/>
        <end position="650"/>
    </location>
</feature>
<feature type="compositionally biased region" description="Polar residues" evidence="1">
    <location>
        <begin position="376"/>
        <end position="388"/>
    </location>
</feature>
<feature type="compositionally biased region" description="Basic and acidic residues" evidence="1">
    <location>
        <begin position="447"/>
        <end position="456"/>
    </location>
</feature>
<sequence length="650" mass="72751">MSVTLRQPLEYPAALLTKRVRPPEFLYIAVDDLSGSGLAASQDFSYDEFTKRGIEAHLSHKTPTPAKSSFISAYEKEEVALRYSALPSPWKGKGKGKARSGKAIKVTIDMGGLVPGWMTVSTGIQIPVWVEEGPRPAKAGFEIMLWMCLEEVKVVLGLKESDGERGEWLACGYVPQERIVAHVALPGVKPVDRVIYDDEKEEADKLAKKDRRRLVRKKARAKEDAKAKEKGKAKIDEADARSIQPPQIPVRKSSLRSTMLHISQQDTLTKLKMTTRDATLSLTNPDPHRASSLFKYALLVAHEKRLTAEEAWLLQTGASSMPSRPPSSRRSIDNGDNGSVQDSMDIESAGRRLRRGGRRHHVPDLDTIPEDPRLTRYSSGHEPQQHGSFEQRGESSTGRRERSGARREPTSQTDNHMVPADAPRTGRSAEPPSPQTPSRLQNQTHGKSKEASERSTIRRPRREILEELQSDEDSVLREYARVCLGEEEEKEEQPSPPPSAPTETSQNSSNIRPSRSRRSTPRIDLCSSFSSSFSSSSPPSSSLDSIIEDYTHIDVSDSAEEEDIKVQKYTSRIPRAPITPQSLRERASSRGEGFRAKGKAWREERLEQQARIASLSIERQRQGQEMEGKRDGDSDRDRDRDRDVWSDAGR</sequence>
<dbReference type="Proteomes" id="UP000800038">
    <property type="component" value="Unassembled WGS sequence"/>
</dbReference>
<organism evidence="2 3">
    <name type="scientific">Clathrospora elynae</name>
    <dbReference type="NCBI Taxonomy" id="706981"/>
    <lineage>
        <taxon>Eukaryota</taxon>
        <taxon>Fungi</taxon>
        <taxon>Dikarya</taxon>
        <taxon>Ascomycota</taxon>
        <taxon>Pezizomycotina</taxon>
        <taxon>Dothideomycetes</taxon>
        <taxon>Pleosporomycetidae</taxon>
        <taxon>Pleosporales</taxon>
        <taxon>Diademaceae</taxon>
        <taxon>Clathrospora</taxon>
    </lineage>
</organism>
<feature type="compositionally biased region" description="Basic and acidic residues" evidence="1">
    <location>
        <begin position="221"/>
        <end position="238"/>
    </location>
</feature>
<proteinExistence type="predicted"/>
<feature type="compositionally biased region" description="Polar residues" evidence="1">
    <location>
        <begin position="436"/>
        <end position="445"/>
    </location>
</feature>
<feature type="compositionally biased region" description="Basic and acidic residues" evidence="1">
    <location>
        <begin position="583"/>
        <end position="608"/>
    </location>
</feature>
<gene>
    <name evidence="2" type="ORF">EJ02DRAFT_178306</name>
</gene>
<feature type="compositionally biased region" description="Low complexity" evidence="1">
    <location>
        <begin position="527"/>
        <end position="542"/>
    </location>
</feature>
<dbReference type="EMBL" id="ML976037">
    <property type="protein sequence ID" value="KAF1942241.1"/>
    <property type="molecule type" value="Genomic_DNA"/>
</dbReference>
<evidence type="ECO:0000313" key="2">
    <source>
        <dbReference type="EMBL" id="KAF1942241.1"/>
    </source>
</evidence>
<feature type="compositionally biased region" description="Basic residues" evidence="1">
    <location>
        <begin position="351"/>
        <end position="361"/>
    </location>
</feature>